<organism evidence="4 5">
    <name type="scientific">Butyricicoccus porcorum</name>
    <dbReference type="NCBI Taxonomy" id="1945634"/>
    <lineage>
        <taxon>Bacteria</taxon>
        <taxon>Bacillati</taxon>
        <taxon>Bacillota</taxon>
        <taxon>Clostridia</taxon>
        <taxon>Eubacteriales</taxon>
        <taxon>Butyricicoccaceae</taxon>
        <taxon>Butyricicoccus</taxon>
    </lineage>
</organism>
<evidence type="ECO:0000256" key="3">
    <source>
        <dbReference type="SAM" id="Phobius"/>
    </source>
</evidence>
<keyword evidence="3" id="KW-0472">Membrane</keyword>
<evidence type="ECO:0000313" key="4">
    <source>
        <dbReference type="EMBL" id="OUM20961.1"/>
    </source>
</evidence>
<feature type="coiled-coil region" evidence="1">
    <location>
        <begin position="142"/>
        <end position="169"/>
    </location>
</feature>
<evidence type="ECO:0000256" key="1">
    <source>
        <dbReference type="SAM" id="Coils"/>
    </source>
</evidence>
<comment type="caution">
    <text evidence="4">The sequence shown here is derived from an EMBL/GenBank/DDBJ whole genome shotgun (WGS) entry which is preliminary data.</text>
</comment>
<dbReference type="EMBL" id="NHOC01000004">
    <property type="protein sequence ID" value="OUM20961.1"/>
    <property type="molecule type" value="Genomic_DNA"/>
</dbReference>
<dbReference type="AlphaFoldDB" id="A0A252F5D2"/>
<feature type="compositionally biased region" description="Basic and acidic residues" evidence="2">
    <location>
        <begin position="7"/>
        <end position="25"/>
    </location>
</feature>
<dbReference type="RefSeq" id="WP_087018401.1">
    <property type="nucleotide sequence ID" value="NZ_NHOC01000004.1"/>
</dbReference>
<gene>
    <name evidence="4" type="ORF">CBW42_05105</name>
</gene>
<dbReference type="Proteomes" id="UP000194903">
    <property type="component" value="Unassembled WGS sequence"/>
</dbReference>
<keyword evidence="3" id="KW-0812">Transmembrane</keyword>
<keyword evidence="3" id="KW-1133">Transmembrane helix</keyword>
<protein>
    <submittedName>
        <fullName evidence="4">Uncharacterized protein</fullName>
    </submittedName>
</protein>
<reference evidence="4 5" key="1">
    <citation type="submission" date="2017-05" db="EMBL/GenBank/DDBJ databases">
        <title>Butyricicoccus porcorum sp. nov. a butyrate-producing bacterium from the swine intestinal tract.</title>
        <authorList>
            <person name="Trachsel J."/>
            <person name="Humphrey S."/>
            <person name="Allen H.K."/>
        </authorList>
    </citation>
    <scope>NUCLEOTIDE SEQUENCE [LARGE SCALE GENOMIC DNA]</scope>
    <source>
        <strain evidence="4">BB10</strain>
    </source>
</reference>
<evidence type="ECO:0000313" key="5">
    <source>
        <dbReference type="Proteomes" id="UP000194903"/>
    </source>
</evidence>
<keyword evidence="1" id="KW-0175">Coiled coil</keyword>
<feature type="region of interest" description="Disordered" evidence="2">
    <location>
        <begin position="1"/>
        <end position="44"/>
    </location>
</feature>
<accession>A0A252F5D2</accession>
<keyword evidence="5" id="KW-1185">Reference proteome</keyword>
<feature type="transmembrane region" description="Helical" evidence="3">
    <location>
        <begin position="73"/>
        <end position="99"/>
    </location>
</feature>
<evidence type="ECO:0000256" key="2">
    <source>
        <dbReference type="SAM" id="MobiDB-lite"/>
    </source>
</evidence>
<name>A0A252F5D2_9FIRM</name>
<proteinExistence type="predicted"/>
<sequence>MSFFNQLKDEINDRNIDKSKIHPVSDEPEETEVQPEPVKEPETDPDYPVHPDYIALKPNFTERQLWRMPAIRFYMAIIGFCAGMVVFGVINQVFALGMIKGSVGWYQLFGAAIGFLFSREYLEPHWKIPFAQGTPEQKKAAAEAYVAEMDALDEHIKELRRMRGVEENEEDNSSESL</sequence>